<comment type="similarity">
    <text evidence="1">Belongs to the COE family.</text>
</comment>
<keyword evidence="4" id="KW-1185">Reference proteome</keyword>
<dbReference type="GO" id="GO:0008270">
    <property type="term" value="F:zinc ion binding"/>
    <property type="evidence" value="ECO:0007669"/>
    <property type="project" value="UniProtKB-KW"/>
</dbReference>
<comment type="subcellular location">
    <subcellularLocation>
        <location evidence="1">Nucleus</location>
    </subcellularLocation>
</comment>
<sequence>MKLFARTPLPVMHFNSRFTDMLLKRAADIAEALYSVPRSHSQLQALPSSPAHGSVMGLNSYSSQLGVSIGDPGQNGQGYIRNTSSLSPRGYPSASTPQQGGYSSAGGMNGYGTVPMSSLGVPGSPGFTSASPTASPYGIMPSSPTVPGSGGASMLPFSSFPSVKQKSAFAPVIRPQGSPSPACPGVGGNGFRGNHKSLYHKSLAIAV</sequence>
<protein>
    <submittedName>
        <fullName evidence="3">Transcription factor COE2</fullName>
    </submittedName>
</protein>
<feature type="region of interest" description="Disordered" evidence="2">
    <location>
        <begin position="67"/>
        <end position="101"/>
    </location>
</feature>
<keyword evidence="1" id="KW-0863">Zinc-finger</keyword>
<keyword evidence="1" id="KW-0804">Transcription</keyword>
<dbReference type="InterPro" id="IPR003523">
    <property type="entry name" value="Transcription_factor_COE"/>
</dbReference>
<reference evidence="3 4" key="1">
    <citation type="submission" date="2019-01" db="EMBL/GenBank/DDBJ databases">
        <title>Draft Genome and Complete Hox-Cluster Characterization of the Sterlet Sturgeon (Acipenser ruthenus).</title>
        <authorList>
            <person name="Wei Q."/>
        </authorList>
    </citation>
    <scope>NUCLEOTIDE SEQUENCE [LARGE SCALE GENOMIC DNA]</scope>
    <source>
        <strain evidence="3">WHYD16114868_AA</strain>
        <tissue evidence="3">Blood</tissue>
    </source>
</reference>
<dbReference type="EMBL" id="SCEB01003698">
    <property type="protein sequence ID" value="RXM94161.1"/>
    <property type="molecule type" value="Genomic_DNA"/>
</dbReference>
<dbReference type="Proteomes" id="UP000289886">
    <property type="component" value="Unassembled WGS sequence"/>
</dbReference>
<dbReference type="Gene3D" id="1.10.287.4280">
    <property type="match status" value="1"/>
</dbReference>
<keyword evidence="1" id="KW-0805">Transcription regulation</keyword>
<keyword evidence="1" id="KW-0238">DNA-binding</keyword>
<accession>A0A444V127</accession>
<evidence type="ECO:0000256" key="2">
    <source>
        <dbReference type="SAM" id="MobiDB-lite"/>
    </source>
</evidence>
<evidence type="ECO:0000313" key="4">
    <source>
        <dbReference type="Proteomes" id="UP000289886"/>
    </source>
</evidence>
<dbReference type="AlphaFoldDB" id="A0A444V127"/>
<organism evidence="3 4">
    <name type="scientific">Acipenser ruthenus</name>
    <name type="common">Sterlet sturgeon</name>
    <dbReference type="NCBI Taxonomy" id="7906"/>
    <lineage>
        <taxon>Eukaryota</taxon>
        <taxon>Metazoa</taxon>
        <taxon>Chordata</taxon>
        <taxon>Craniata</taxon>
        <taxon>Vertebrata</taxon>
        <taxon>Euteleostomi</taxon>
        <taxon>Actinopterygii</taxon>
        <taxon>Chondrostei</taxon>
        <taxon>Acipenseriformes</taxon>
        <taxon>Acipenseridae</taxon>
        <taxon>Acipenser</taxon>
    </lineage>
</organism>
<comment type="caution">
    <text evidence="3">The sequence shown here is derived from an EMBL/GenBank/DDBJ whole genome shotgun (WGS) entry which is preliminary data.</text>
</comment>
<keyword evidence="1" id="KW-0862">Zinc</keyword>
<feature type="compositionally biased region" description="Polar residues" evidence="2">
    <location>
        <begin position="80"/>
        <end position="101"/>
    </location>
</feature>
<dbReference type="GO" id="GO:0005634">
    <property type="term" value="C:nucleus"/>
    <property type="evidence" value="ECO:0007669"/>
    <property type="project" value="UniProtKB-SubCell"/>
</dbReference>
<keyword evidence="1" id="KW-0217">Developmental protein</keyword>
<evidence type="ECO:0000313" key="3">
    <source>
        <dbReference type="EMBL" id="RXM94161.1"/>
    </source>
</evidence>
<evidence type="ECO:0000256" key="1">
    <source>
        <dbReference type="RuleBase" id="RU004489"/>
    </source>
</evidence>
<keyword evidence="1" id="KW-0539">Nucleus</keyword>
<gene>
    <name evidence="3" type="ORF">EOD39_18296</name>
</gene>
<keyword evidence="1" id="KW-0479">Metal-binding</keyword>
<name>A0A444V127_ACIRT</name>
<dbReference type="GO" id="GO:0003677">
    <property type="term" value="F:DNA binding"/>
    <property type="evidence" value="ECO:0007669"/>
    <property type="project" value="UniProtKB-KW"/>
</dbReference>
<dbReference type="GO" id="GO:0006355">
    <property type="term" value="P:regulation of DNA-templated transcription"/>
    <property type="evidence" value="ECO:0007669"/>
    <property type="project" value="InterPro"/>
</dbReference>
<proteinExistence type="inferred from homology"/>
<dbReference type="PANTHER" id="PTHR10747">
    <property type="entry name" value="TRANSCRIPTION FACTOR COE FAMILY MEMBER"/>
    <property type="match status" value="1"/>
</dbReference>